<comment type="caution">
    <text evidence="1">The sequence shown here is derived from an EMBL/GenBank/DDBJ whole genome shotgun (WGS) entry which is preliminary data.</text>
</comment>
<reference evidence="1 2" key="1">
    <citation type="submission" date="2024-01" db="EMBL/GenBank/DDBJ databases">
        <title>A draft genome for a cacao thread blight-causing isolate of Paramarasmius palmivorus.</title>
        <authorList>
            <person name="Baruah I.K."/>
            <person name="Bukari Y."/>
            <person name="Amoako-Attah I."/>
            <person name="Meinhardt L.W."/>
            <person name="Bailey B.A."/>
            <person name="Cohen S.P."/>
        </authorList>
    </citation>
    <scope>NUCLEOTIDE SEQUENCE [LARGE SCALE GENOMIC DNA]</scope>
    <source>
        <strain evidence="1 2">GH-12</strain>
    </source>
</reference>
<evidence type="ECO:0000313" key="1">
    <source>
        <dbReference type="EMBL" id="KAK7043919.1"/>
    </source>
</evidence>
<evidence type="ECO:0008006" key="3">
    <source>
        <dbReference type="Google" id="ProtNLM"/>
    </source>
</evidence>
<sequence>MTTIQNFAPELFDEIASQLSLRDQKSLRLVNKRVSSLTTPLLFSRVQIPNLRDPEWKVKSLEDLADSNNIGGSVAPWARTVKFDAQYRCDEWELKVLNLLPQALARFTGAQVFKLWVHPDNPLWIYDCLFSALGGLPYIHEVCFQLGCPHLPHSQHGLLPFHHLERLEGLRSVKLSTGDLKNREFAEKAILHPLRNFLTRSRISELSVVLGIHTSDVSLPSVQELLPTTISHVKNLELSGFVMNMPTDTPFLHSLTSLGIKDFSEGGNLWNNLRANRIQLEKVAVVCSGLHNDEEMMVYLSSSSGLREFHLSFQHYQRFPRPDHHRIRTVDLFYKHVLSQHRATLHTLNLIWPTSPLWCFRSVYGEALRACRNLEVLGLIVEQEDILNSESTTLNELFTIAAGMPKLKLLCLNDLNYGQRDFRNLERTIRVTRIQAPLHRRAFPLYLQLKMPTEWVFQLRELSGDIWTFRLVPLAPHTIGVEKFGVPGLA</sequence>
<proteinExistence type="predicted"/>
<organism evidence="1 2">
    <name type="scientific">Paramarasmius palmivorus</name>
    <dbReference type="NCBI Taxonomy" id="297713"/>
    <lineage>
        <taxon>Eukaryota</taxon>
        <taxon>Fungi</taxon>
        <taxon>Dikarya</taxon>
        <taxon>Basidiomycota</taxon>
        <taxon>Agaricomycotina</taxon>
        <taxon>Agaricomycetes</taxon>
        <taxon>Agaricomycetidae</taxon>
        <taxon>Agaricales</taxon>
        <taxon>Marasmiineae</taxon>
        <taxon>Marasmiaceae</taxon>
        <taxon>Paramarasmius</taxon>
    </lineage>
</organism>
<gene>
    <name evidence="1" type="ORF">VNI00_008085</name>
</gene>
<protein>
    <recommendedName>
        <fullName evidence="3">F-box domain-containing protein</fullName>
    </recommendedName>
</protein>
<keyword evidence="2" id="KW-1185">Reference proteome</keyword>
<dbReference type="AlphaFoldDB" id="A0AAW0CYM1"/>
<dbReference type="Proteomes" id="UP001383192">
    <property type="component" value="Unassembled WGS sequence"/>
</dbReference>
<name>A0AAW0CYM1_9AGAR</name>
<dbReference type="EMBL" id="JAYKXP010000027">
    <property type="protein sequence ID" value="KAK7043919.1"/>
    <property type="molecule type" value="Genomic_DNA"/>
</dbReference>
<accession>A0AAW0CYM1</accession>
<evidence type="ECO:0000313" key="2">
    <source>
        <dbReference type="Proteomes" id="UP001383192"/>
    </source>
</evidence>